<proteinExistence type="predicted"/>
<accession>U2V3K7</accession>
<dbReference type="Proteomes" id="UP000016638">
    <property type="component" value="Unassembled WGS sequence"/>
</dbReference>
<keyword evidence="3" id="KW-1185">Reference proteome</keyword>
<feature type="region of interest" description="Disordered" evidence="1">
    <location>
        <begin position="1"/>
        <end position="42"/>
    </location>
</feature>
<evidence type="ECO:0008006" key="4">
    <source>
        <dbReference type="Google" id="ProtNLM"/>
    </source>
</evidence>
<evidence type="ECO:0000313" key="2">
    <source>
        <dbReference type="EMBL" id="ERL09937.1"/>
    </source>
</evidence>
<dbReference type="AlphaFoldDB" id="U2V3K7"/>
<evidence type="ECO:0000313" key="3">
    <source>
        <dbReference type="Proteomes" id="UP000016638"/>
    </source>
</evidence>
<comment type="caution">
    <text evidence="2">The sequence shown here is derived from an EMBL/GenBank/DDBJ whole genome shotgun (WGS) entry which is preliminary data.</text>
</comment>
<evidence type="ECO:0000256" key="1">
    <source>
        <dbReference type="SAM" id="MobiDB-lite"/>
    </source>
</evidence>
<name>U2V3K7_9ACTN</name>
<gene>
    <name evidence="2" type="ORF">HMPREF1316_2535</name>
</gene>
<feature type="compositionally biased region" description="Polar residues" evidence="1">
    <location>
        <begin position="19"/>
        <end position="42"/>
    </location>
</feature>
<dbReference type="EMBL" id="AWEZ01000018">
    <property type="protein sequence ID" value="ERL09937.1"/>
    <property type="molecule type" value="Genomic_DNA"/>
</dbReference>
<organism evidence="2 3">
    <name type="scientific">Olsenella profusa F0195</name>
    <dbReference type="NCBI Taxonomy" id="1125712"/>
    <lineage>
        <taxon>Bacteria</taxon>
        <taxon>Bacillati</taxon>
        <taxon>Actinomycetota</taxon>
        <taxon>Coriobacteriia</taxon>
        <taxon>Coriobacteriales</taxon>
        <taxon>Atopobiaceae</taxon>
        <taxon>Olsenella</taxon>
    </lineage>
</organism>
<dbReference type="RefSeq" id="WP_021725369.1">
    <property type="nucleotide sequence ID" value="NZ_AWEZ01000018.1"/>
</dbReference>
<dbReference type="PATRIC" id="fig|1125712.3.peg.528"/>
<feature type="compositionally biased region" description="Low complexity" evidence="1">
    <location>
        <begin position="7"/>
        <end position="18"/>
    </location>
</feature>
<dbReference type="STRING" id="1125712.HMPREF1316_2535"/>
<sequence>MADGTIAQNGQAQQHAQAMKSSWSAPTVDSVGDDNTQAEAGVTSTAQQVFSIAGKAFEGLSADADNLEAAGNAISQADQNSAENF</sequence>
<reference evidence="2 3" key="1">
    <citation type="submission" date="2013-08" db="EMBL/GenBank/DDBJ databases">
        <authorList>
            <person name="Durkin A.S."/>
            <person name="Haft D.R."/>
            <person name="McCorrison J."/>
            <person name="Torralba M."/>
            <person name="Gillis M."/>
            <person name="Haft D.H."/>
            <person name="Methe B."/>
            <person name="Sutton G."/>
            <person name="Nelson K.E."/>
        </authorList>
    </citation>
    <scope>NUCLEOTIDE SEQUENCE [LARGE SCALE GENOMIC DNA]</scope>
    <source>
        <strain evidence="2 3">F0195</strain>
    </source>
</reference>
<protein>
    <recommendedName>
        <fullName evidence="4">Type VII secretion effector, TIGR04197 family</fullName>
    </recommendedName>
</protein>